<protein>
    <submittedName>
        <fullName evidence="1">Uncharacterized protein</fullName>
    </submittedName>
</protein>
<reference evidence="1" key="2">
    <citation type="submission" date="2024-04" db="UniProtKB">
        <authorList>
            <consortium name="Ensembl"/>
        </authorList>
    </citation>
    <scope>IDENTIFICATION</scope>
</reference>
<dbReference type="AlphaFoldDB" id="G3Q5I3"/>
<dbReference type="Ensembl" id="ENSGACT00000025188.1">
    <property type="protein sequence ID" value="ENSGACP00000025139.1"/>
    <property type="gene ID" value="ENSGACG00000019017.1"/>
</dbReference>
<accession>G3Q5I3</accession>
<dbReference type="Bgee" id="ENSGACG00000019017">
    <property type="expression patterns" value="Expressed in intestinal epithelial cell and 8 other cell types or tissues"/>
</dbReference>
<proteinExistence type="predicted"/>
<organism evidence="1">
    <name type="scientific">Gasterosteus aculeatus</name>
    <name type="common">Three-spined stickleback</name>
    <dbReference type="NCBI Taxonomy" id="69293"/>
    <lineage>
        <taxon>Eukaryota</taxon>
        <taxon>Metazoa</taxon>
        <taxon>Chordata</taxon>
        <taxon>Craniata</taxon>
        <taxon>Vertebrata</taxon>
        <taxon>Euteleostomi</taxon>
        <taxon>Actinopterygii</taxon>
        <taxon>Neopterygii</taxon>
        <taxon>Teleostei</taxon>
        <taxon>Neoteleostei</taxon>
        <taxon>Acanthomorphata</taxon>
        <taxon>Eupercaria</taxon>
        <taxon>Perciformes</taxon>
        <taxon>Cottioidei</taxon>
        <taxon>Gasterosteales</taxon>
        <taxon>Gasterosteidae</taxon>
        <taxon>Gasterosteus</taxon>
    </lineage>
</organism>
<name>G3Q5I3_GASAC</name>
<evidence type="ECO:0000313" key="1">
    <source>
        <dbReference type="Ensembl" id="ENSGACP00000025139.1"/>
    </source>
</evidence>
<sequence length="88" mass="9987">MGLIQEPHNRSSLIQLTVCRSVGSFWPWRSRARSHRCTTAALRRTTSLSNHFAPLPRIHWGPVSVLAGCSARFILVLLAHIFFHLGQR</sequence>
<dbReference type="InParanoid" id="G3Q5I3"/>
<reference evidence="1" key="1">
    <citation type="submission" date="2006-01" db="EMBL/GenBank/DDBJ databases">
        <authorList>
            <person name="Lindblad-Toh K."/>
            <person name="Mauceli E."/>
            <person name="Grabherr M."/>
            <person name="Chang J.L."/>
            <person name="Lander E.S."/>
        </authorList>
    </citation>
    <scope>NUCLEOTIDE SEQUENCE [LARGE SCALE GENOMIC DNA]</scope>
</reference>